<reference evidence="2 3" key="1">
    <citation type="submission" date="2024-04" db="EMBL/GenBank/DDBJ databases">
        <authorList>
            <consortium name="Genoscope - CEA"/>
            <person name="William W."/>
        </authorList>
    </citation>
    <scope>NUCLEOTIDE SEQUENCE [LARGE SCALE GENOMIC DNA]</scope>
</reference>
<keyword evidence="3" id="KW-1185">Reference proteome</keyword>
<dbReference type="PANTHER" id="PTHR31389:SF4">
    <property type="entry name" value="LD39211P"/>
    <property type="match status" value="1"/>
</dbReference>
<evidence type="ECO:0000256" key="1">
    <source>
        <dbReference type="SAM" id="Phobius"/>
    </source>
</evidence>
<comment type="caution">
    <text evidence="2">The sequence shown here is derived from an EMBL/GenBank/DDBJ whole genome shotgun (WGS) entry which is preliminary data.</text>
</comment>
<dbReference type="Pfam" id="PF07801">
    <property type="entry name" value="DUF1647"/>
    <property type="match status" value="1"/>
</dbReference>
<name>A0AAV2H5D0_LYMST</name>
<sequence length="438" mass="50966">MNRGSIAGRGLCYPRIWQCSSRKRIIAPMLLALCILTFIFCIKALRTFIIPTDYIARSRMSFHSKMTLKKVLDSGAGNEVHEDIKSDDYLRRQYFIKYTELKQRQLLTAYPEKSSCLEEKSPAVPCYDTTCTTPLSRDQNYSINSLLSTTHHARMTMLNPLQDLTANLKYTHVTIVAASSQNHFLEVQGMIKSLHENIFPKFKNISFYFYDMGLTRHQLFQLQEYCRCKVINFPFHLMPGAVSNIRCFTWKPLIVHAHLPKTDILIWADASVRFTSPENDDLFNDVMNKGLLGGLPDRFFRPVAHNTALQMFQYFQIEPCSVAQFQEVEANFLAFQNQPFIRDLIVETWAACALDPNCMCPEGTLNMHHCDYNVRKYAKCHRFDQSTMNLIMLKLFQENYSSFSFSQKYYAIKRSNKVNYFDFLDEKENLRANKSKNV</sequence>
<feature type="transmembrane region" description="Helical" evidence="1">
    <location>
        <begin position="25"/>
        <end position="45"/>
    </location>
</feature>
<evidence type="ECO:0000313" key="3">
    <source>
        <dbReference type="Proteomes" id="UP001497497"/>
    </source>
</evidence>
<evidence type="ECO:0000313" key="2">
    <source>
        <dbReference type="EMBL" id="CAL1527709.1"/>
    </source>
</evidence>
<protein>
    <submittedName>
        <fullName evidence="2">Uncharacterized protein</fullName>
    </submittedName>
</protein>
<gene>
    <name evidence="2" type="ORF">GSLYS_00001879001</name>
</gene>
<proteinExistence type="predicted"/>
<dbReference type="InterPro" id="IPR012444">
    <property type="entry name" value="DUF1647"/>
</dbReference>
<dbReference type="Proteomes" id="UP001497497">
    <property type="component" value="Unassembled WGS sequence"/>
</dbReference>
<keyword evidence="1" id="KW-0472">Membrane</keyword>
<keyword evidence="1" id="KW-0812">Transmembrane</keyword>
<accession>A0AAV2H5D0</accession>
<dbReference type="AlphaFoldDB" id="A0AAV2H5D0"/>
<dbReference type="PANTHER" id="PTHR31389">
    <property type="entry name" value="LD39211P"/>
    <property type="match status" value="1"/>
</dbReference>
<dbReference type="EMBL" id="CAXITT010000021">
    <property type="protein sequence ID" value="CAL1527709.1"/>
    <property type="molecule type" value="Genomic_DNA"/>
</dbReference>
<keyword evidence="1" id="KW-1133">Transmembrane helix</keyword>
<organism evidence="2 3">
    <name type="scientific">Lymnaea stagnalis</name>
    <name type="common">Great pond snail</name>
    <name type="synonym">Helix stagnalis</name>
    <dbReference type="NCBI Taxonomy" id="6523"/>
    <lineage>
        <taxon>Eukaryota</taxon>
        <taxon>Metazoa</taxon>
        <taxon>Spiralia</taxon>
        <taxon>Lophotrochozoa</taxon>
        <taxon>Mollusca</taxon>
        <taxon>Gastropoda</taxon>
        <taxon>Heterobranchia</taxon>
        <taxon>Euthyneura</taxon>
        <taxon>Panpulmonata</taxon>
        <taxon>Hygrophila</taxon>
        <taxon>Lymnaeoidea</taxon>
        <taxon>Lymnaeidae</taxon>
        <taxon>Lymnaea</taxon>
    </lineage>
</organism>